<organism evidence="3 4">
    <name type="scientific">Plasmodium chabaudi adami</name>
    <dbReference type="NCBI Taxonomy" id="5826"/>
    <lineage>
        <taxon>Eukaryota</taxon>
        <taxon>Sar</taxon>
        <taxon>Alveolata</taxon>
        <taxon>Apicomplexa</taxon>
        <taxon>Aconoidasida</taxon>
        <taxon>Haemosporida</taxon>
        <taxon>Plasmodiidae</taxon>
        <taxon>Plasmodium</taxon>
        <taxon>Plasmodium (Vinckeia)</taxon>
    </lineage>
</organism>
<keyword evidence="2" id="KW-1133">Transmembrane helix</keyword>
<reference evidence="3 4" key="1">
    <citation type="submission" date="2016-08" db="EMBL/GenBank/DDBJ databases">
        <authorList>
            <consortium name="Pathogen Informatics"/>
        </authorList>
    </citation>
    <scope>NUCLEOTIDE SEQUENCE [LARGE SCALE GENOMIC DNA]</scope>
    <source>
        <strain evidence="3 4">DS</strain>
    </source>
</reference>
<accession>A0A1C6Y813</accession>
<keyword evidence="1" id="KW-0175">Coiled coil</keyword>
<dbReference type="AlphaFoldDB" id="A0A1C6Y813"/>
<sequence>MINHFKKNISLKNYISTNSLKQKWIKGNLFFCSYSSSTNNCNLYGVGEKTALLNFHRIPDSVGSIKKIGIHSYNKNNNETKSSNNKERVNLFSEKDKKENSNKTNKKNEQGIIMYYPENSRFPYITICVILGMIGISSFFKILIYNLKNCDNENDLISQVDKILNYLDNYFIIYNFDENKKNTEYKNGIFNIKYLTSQFFLNENTLQCAVQLFTFFLASCFLEKHYGSLIYIGLFLCGTLFSNITTTLFCDLIKNVESLKFINFALIHPSGSMAFICAFCSIFFKNCAIWKNIPITCSIFIVPFLFSSFYGLLSLYKINKYNLEEANKINNTNTYEDNSSIDKAKFDLENNMIKNVDNDDKKKSVQHVKEDTHKHRNDNFIPYKQNEALNILQNFLIAEKCDSIINKQKKEHVFLNRKIQNLKKEALRNIDEINNKSEKIFFSLSSAFTDVFGIVLASTLYLFKILK</sequence>
<protein>
    <submittedName>
        <fullName evidence="3">Uncharacterized protein</fullName>
    </submittedName>
</protein>
<evidence type="ECO:0000256" key="2">
    <source>
        <dbReference type="SAM" id="Phobius"/>
    </source>
</evidence>
<gene>
    <name evidence="3" type="ORF">PCHDS_000109200</name>
</gene>
<keyword evidence="2" id="KW-0812">Transmembrane</keyword>
<feature type="transmembrane region" description="Helical" evidence="2">
    <location>
        <begin position="261"/>
        <end position="284"/>
    </location>
</feature>
<feature type="coiled-coil region" evidence="1">
    <location>
        <begin position="405"/>
        <end position="439"/>
    </location>
</feature>
<dbReference type="EMBL" id="LT608186">
    <property type="protein sequence ID" value="SCM19463.1"/>
    <property type="molecule type" value="Genomic_DNA"/>
</dbReference>
<feature type="transmembrane region" description="Helical" evidence="2">
    <location>
        <begin position="229"/>
        <end position="249"/>
    </location>
</feature>
<dbReference type="Proteomes" id="UP000507536">
    <property type="component" value="Chromosome 6"/>
</dbReference>
<keyword evidence="2" id="KW-0472">Membrane</keyword>
<evidence type="ECO:0000313" key="4">
    <source>
        <dbReference type="Proteomes" id="UP000507536"/>
    </source>
</evidence>
<name>A0A1C6Y813_PLACE</name>
<proteinExistence type="predicted"/>
<evidence type="ECO:0000313" key="3">
    <source>
        <dbReference type="EMBL" id="SCM19463.1"/>
    </source>
</evidence>
<feature type="transmembrane region" description="Helical" evidence="2">
    <location>
        <begin position="440"/>
        <end position="463"/>
    </location>
</feature>
<feature type="transmembrane region" description="Helical" evidence="2">
    <location>
        <begin position="293"/>
        <end position="313"/>
    </location>
</feature>
<evidence type="ECO:0000256" key="1">
    <source>
        <dbReference type="SAM" id="Coils"/>
    </source>
</evidence>
<feature type="transmembrane region" description="Helical" evidence="2">
    <location>
        <begin position="122"/>
        <end position="144"/>
    </location>
</feature>